<dbReference type="InterPro" id="IPR013760">
    <property type="entry name" value="Topo_IIA-like_dom_sf"/>
</dbReference>
<feature type="domain" description="Toprim" evidence="14">
    <location>
        <begin position="494"/>
        <end position="610"/>
    </location>
</feature>
<dbReference type="Gene3D" id="3.30.1490.30">
    <property type="match status" value="1"/>
</dbReference>
<dbReference type="Gene3D" id="1.10.268.10">
    <property type="entry name" value="Topoisomerase, domain 3"/>
    <property type="match status" value="1"/>
</dbReference>
<evidence type="ECO:0000256" key="13">
    <source>
        <dbReference type="RuleBase" id="RU362094"/>
    </source>
</evidence>
<keyword evidence="5" id="KW-0479">Metal-binding</keyword>
<dbReference type="PROSITE" id="PS50880">
    <property type="entry name" value="TOPRIM"/>
    <property type="match status" value="1"/>
</dbReference>
<dbReference type="STRING" id="1890364.A0A2P6NVQ0"/>
<dbReference type="SUPFAM" id="SSF56719">
    <property type="entry name" value="Type II DNA topoisomerase"/>
    <property type="match status" value="1"/>
</dbReference>
<dbReference type="Pfam" id="PF16898">
    <property type="entry name" value="TOPRIM_C"/>
    <property type="match status" value="1"/>
</dbReference>
<sequence length="1181" mass="132870">MKLGHNTLVSTLHYSISLEGAPLYSHIVITRGKSTTGPLLLSSISFICHNTFSAKGITTSVESTYQRKTPVEHVLLRPDTYIGGVDSIEMGVWLAPLSTKEKLPISWTESAQYPPGLFKIFDEVLVNAADNRQRDSSMQNIHVEIDSKKGIISVFNDGRGIPVQKHKTENLYVPELIFGNLFTGSNFDDQQAKVTGGRNGYGAKLANIFSKKFTVQTCANGLSYTQSWSENMSVKGEPIIEEAKGAAEWTKITFQPDLEKFKMQSLNEGDILGVMARRVYDIAGSNEGLTVKLNGQTLPSGFSAYLSLYNWSSQTKSSGESSEISIPAITKINARWQVGVEVSQTGTFNQISFVNSINTSRGGTHVNYVTDQVVRYLSDELRKKDKEFRYSPAQIKNHLNVYINCLVENPAFDSQTKETLTTRASVFGSKCHLSERWLSDMAQRTGIVDEILNWARMKQQSELSAKSGRMSSKIVGIPKLYDANLAGTPRSNECTLIITEGDSAKALAVSGLSVVGRDTYGVFPLRGKLLNVAEATHAQLMGNVEVANLVTILGLNYEKEYGKRVDRDLRYGRVMLMTDQDHDGSHIKGLVINLFHHFWPSLLKTDDFLEEFITPIIKATKGKNKKVFFTLPEYSKWYNSTAEAPSWTSKYYKGLGTNTAEEAKEYFKNIDQHRIPFRWTEDSSNLIEMAFHKEHVGDRKNWLLKFRDDGETFVDHGKLSGGLKYSEFIDKELILFSHADLVRSIPSIMDGLKPGQRKVLHACFKRNLKQEIKVAQLAGYVAENTAYHHGEASLHSTIINMAQDFVGSNNVPLLFPSGQFGSRLQGGKDAASARYLFTRLNKLTRQLFPEEDDELLQYREEEGQTIEPKYFLPILPTILINGAQGVGTGWSTFIPCFSPQEVAQNLLRKMNGESMVNMVPSYNGFKGNIQQKTPSSFLSSGVFEKVDPSTMNVKELPIGVWVDDYKEHLDELIKNKVSGGVRSYTMQHTSGNSAEFSIKFGKNQLELAEKAGTLSKKLRLDTSISVNNMHLFDDKGVLTRFETPLQIIDLYFPVRLEFYQKRMDHQMVRLEKEVEILSNKTRFYQMVADGSLKIGGRSKPELISQLRAQNFVPTGEKPEDGFDYLLNVPIYSLTSERMNKSEKDKEGREKELRRLKKSTPTQIWKAELQELMDNIEKNTVV</sequence>
<evidence type="ECO:0000256" key="7">
    <source>
        <dbReference type="ARBA" id="ARBA00022840"/>
    </source>
</evidence>
<accession>A0A2P6NVQ0</accession>
<keyword evidence="7 13" id="KW-0067">ATP-binding</keyword>
<dbReference type="FunFam" id="3.40.50.670:FF:000001">
    <property type="entry name" value="DNA topoisomerase 2"/>
    <property type="match status" value="2"/>
</dbReference>
<dbReference type="SMART" id="SM00434">
    <property type="entry name" value="TOP4c"/>
    <property type="match status" value="1"/>
</dbReference>
<comment type="cofactor">
    <cofactor evidence="2">
        <name>Ca(2+)</name>
        <dbReference type="ChEBI" id="CHEBI:29108"/>
    </cofactor>
</comment>
<evidence type="ECO:0000256" key="9">
    <source>
        <dbReference type="ARBA" id="ARBA00023029"/>
    </source>
</evidence>
<keyword evidence="11 12" id="KW-0413">Isomerase</keyword>
<organism evidence="16 17">
    <name type="scientific">Planoprotostelium fungivorum</name>
    <dbReference type="NCBI Taxonomy" id="1890364"/>
    <lineage>
        <taxon>Eukaryota</taxon>
        <taxon>Amoebozoa</taxon>
        <taxon>Evosea</taxon>
        <taxon>Variosea</taxon>
        <taxon>Cavosteliida</taxon>
        <taxon>Cavosteliaceae</taxon>
        <taxon>Planoprotostelium</taxon>
    </lineage>
</organism>
<dbReference type="InterPro" id="IPR020568">
    <property type="entry name" value="Ribosomal_Su5_D2-typ_SF"/>
</dbReference>
<evidence type="ECO:0000313" key="16">
    <source>
        <dbReference type="EMBL" id="PRP88044.1"/>
    </source>
</evidence>
<dbReference type="InterPro" id="IPR034157">
    <property type="entry name" value="TOPRIM_TopoII"/>
</dbReference>
<keyword evidence="8" id="KW-0460">Magnesium</keyword>
<dbReference type="Gene3D" id="3.40.50.670">
    <property type="match status" value="1"/>
</dbReference>
<evidence type="ECO:0000256" key="12">
    <source>
        <dbReference type="PROSITE-ProRule" id="PRU01384"/>
    </source>
</evidence>
<dbReference type="CDD" id="cd00187">
    <property type="entry name" value="TOP4c"/>
    <property type="match status" value="1"/>
</dbReference>
<evidence type="ECO:0000256" key="5">
    <source>
        <dbReference type="ARBA" id="ARBA00022723"/>
    </source>
</evidence>
<evidence type="ECO:0000256" key="2">
    <source>
        <dbReference type="ARBA" id="ARBA00001913"/>
    </source>
</evidence>
<evidence type="ECO:0000256" key="10">
    <source>
        <dbReference type="ARBA" id="ARBA00023125"/>
    </source>
</evidence>
<dbReference type="GO" id="GO:0000712">
    <property type="term" value="P:resolution of meiotic recombination intermediates"/>
    <property type="evidence" value="ECO:0007669"/>
    <property type="project" value="TreeGrafter"/>
</dbReference>
<dbReference type="InterPro" id="IPR050634">
    <property type="entry name" value="DNA_Topoisomerase_II"/>
</dbReference>
<dbReference type="InterPro" id="IPR013757">
    <property type="entry name" value="Topo_IIA_A_a_sf"/>
</dbReference>
<dbReference type="AlphaFoldDB" id="A0A2P6NVQ0"/>
<proteinExistence type="inferred from homology"/>
<dbReference type="Gene3D" id="3.30.230.10">
    <property type="match status" value="1"/>
</dbReference>
<dbReference type="SMART" id="SM00387">
    <property type="entry name" value="HATPase_c"/>
    <property type="match status" value="1"/>
</dbReference>
<dbReference type="CDD" id="cd16930">
    <property type="entry name" value="HATPase_TopII-like"/>
    <property type="match status" value="1"/>
</dbReference>
<dbReference type="PANTHER" id="PTHR10169:SF38">
    <property type="entry name" value="DNA TOPOISOMERASE 2"/>
    <property type="match status" value="1"/>
</dbReference>
<dbReference type="PANTHER" id="PTHR10169">
    <property type="entry name" value="DNA TOPOISOMERASE/GYRASE"/>
    <property type="match status" value="1"/>
</dbReference>
<dbReference type="InterPro" id="IPR014721">
    <property type="entry name" value="Ribsml_uS5_D2-typ_fold_subgr"/>
</dbReference>
<dbReference type="FunFam" id="3.30.230.10:FF:000008">
    <property type="entry name" value="DNA topoisomerase 2"/>
    <property type="match status" value="1"/>
</dbReference>
<dbReference type="GO" id="GO:0000819">
    <property type="term" value="P:sister chromatid segregation"/>
    <property type="evidence" value="ECO:0007669"/>
    <property type="project" value="TreeGrafter"/>
</dbReference>
<dbReference type="Pfam" id="PF02518">
    <property type="entry name" value="HATPase_c"/>
    <property type="match status" value="1"/>
</dbReference>
<dbReference type="Gene3D" id="3.30.1360.40">
    <property type="match status" value="1"/>
</dbReference>
<dbReference type="InParanoid" id="A0A2P6NVQ0"/>
<dbReference type="InterPro" id="IPR013759">
    <property type="entry name" value="Topo_IIA_B_C"/>
</dbReference>
<dbReference type="GO" id="GO:0003918">
    <property type="term" value="F:DNA topoisomerase type II (double strand cut, ATP-hydrolyzing) activity"/>
    <property type="evidence" value="ECO:0007669"/>
    <property type="project" value="UniProtKB-UniRule"/>
</dbReference>
<dbReference type="GO" id="GO:0006265">
    <property type="term" value="P:DNA topological change"/>
    <property type="evidence" value="ECO:0007669"/>
    <property type="project" value="UniProtKB-UniRule"/>
</dbReference>
<evidence type="ECO:0000256" key="3">
    <source>
        <dbReference type="ARBA" id="ARBA00001946"/>
    </source>
</evidence>
<dbReference type="InterPro" id="IPR013506">
    <property type="entry name" value="Topo_IIA_bsu_dom2"/>
</dbReference>
<keyword evidence="6 13" id="KW-0547">Nucleotide-binding</keyword>
<dbReference type="OrthoDB" id="276498at2759"/>
<evidence type="ECO:0000256" key="8">
    <source>
        <dbReference type="ARBA" id="ARBA00022842"/>
    </source>
</evidence>
<comment type="catalytic activity">
    <reaction evidence="1 12 13">
        <text>ATP-dependent breakage, passage and rejoining of double-stranded DNA.</text>
        <dbReference type="EC" id="5.6.2.2"/>
    </reaction>
</comment>
<comment type="function">
    <text evidence="13">Control of topological states of DNA by transient breakage and subsequent rejoining of DNA strands. Topoisomerase II makes double-strand breaks.</text>
</comment>
<dbReference type="SUPFAM" id="SSF54211">
    <property type="entry name" value="Ribosomal protein S5 domain 2-like"/>
    <property type="match status" value="1"/>
</dbReference>
<feature type="domain" description="Topo IIA-type catalytic" evidence="15">
    <location>
        <begin position="745"/>
        <end position="1168"/>
    </location>
</feature>
<dbReference type="GO" id="GO:0003677">
    <property type="term" value="F:DNA binding"/>
    <property type="evidence" value="ECO:0007669"/>
    <property type="project" value="UniProtKB-UniRule"/>
</dbReference>
<dbReference type="PROSITE" id="PS52040">
    <property type="entry name" value="TOPO_IIA"/>
    <property type="match status" value="1"/>
</dbReference>
<dbReference type="FunFam" id="3.90.199.10:FF:000002">
    <property type="entry name" value="DNA topoisomerase 2"/>
    <property type="match status" value="1"/>
</dbReference>
<evidence type="ECO:0000259" key="14">
    <source>
        <dbReference type="PROSITE" id="PS50880"/>
    </source>
</evidence>
<dbReference type="Pfam" id="PF00204">
    <property type="entry name" value="DNA_gyraseB"/>
    <property type="match status" value="1"/>
</dbReference>
<comment type="caution">
    <text evidence="16">The sequence shown here is derived from an EMBL/GenBank/DDBJ whole genome shotgun (WGS) entry which is preliminary data.</text>
</comment>
<comment type="subunit">
    <text evidence="13">Homodimer.</text>
</comment>
<name>A0A2P6NVQ0_9EUKA</name>
<dbReference type="CDD" id="cd03481">
    <property type="entry name" value="TopoIIA_Trans_ScTopoIIA"/>
    <property type="match status" value="1"/>
</dbReference>
<dbReference type="GO" id="GO:0005634">
    <property type="term" value="C:nucleus"/>
    <property type="evidence" value="ECO:0007669"/>
    <property type="project" value="TreeGrafter"/>
</dbReference>
<dbReference type="InterPro" id="IPR018522">
    <property type="entry name" value="TopoIIA_CS"/>
</dbReference>
<evidence type="ECO:0000313" key="17">
    <source>
        <dbReference type="Proteomes" id="UP000241769"/>
    </source>
</evidence>
<dbReference type="EMBL" id="MDYQ01000015">
    <property type="protein sequence ID" value="PRP88044.1"/>
    <property type="molecule type" value="Genomic_DNA"/>
</dbReference>
<dbReference type="Proteomes" id="UP000241769">
    <property type="component" value="Unassembled WGS sequence"/>
</dbReference>
<evidence type="ECO:0000256" key="1">
    <source>
        <dbReference type="ARBA" id="ARBA00000185"/>
    </source>
</evidence>
<dbReference type="InterPro" id="IPR002205">
    <property type="entry name" value="Topo_IIA_dom_A"/>
</dbReference>
<evidence type="ECO:0000256" key="11">
    <source>
        <dbReference type="ARBA" id="ARBA00023235"/>
    </source>
</evidence>
<dbReference type="Pfam" id="PF00521">
    <property type="entry name" value="DNA_topoisoIV"/>
    <property type="match status" value="1"/>
</dbReference>
<dbReference type="EC" id="5.6.2.2" evidence="13"/>
<dbReference type="InterPro" id="IPR003594">
    <property type="entry name" value="HATPase_dom"/>
</dbReference>
<keyword evidence="17" id="KW-1185">Reference proteome</keyword>
<reference evidence="16 17" key="1">
    <citation type="journal article" date="2018" name="Genome Biol. Evol.">
        <title>Multiple Roots of Fruiting Body Formation in Amoebozoa.</title>
        <authorList>
            <person name="Hillmann F."/>
            <person name="Forbes G."/>
            <person name="Novohradska S."/>
            <person name="Ferling I."/>
            <person name="Riege K."/>
            <person name="Groth M."/>
            <person name="Westermann M."/>
            <person name="Marz M."/>
            <person name="Spaller T."/>
            <person name="Winckler T."/>
            <person name="Schaap P."/>
            <person name="Glockner G."/>
        </authorList>
    </citation>
    <scope>NUCLEOTIDE SEQUENCE [LARGE SCALE GENOMIC DNA]</scope>
    <source>
        <strain evidence="16 17">Jena</strain>
    </source>
</reference>
<evidence type="ECO:0000256" key="6">
    <source>
        <dbReference type="ARBA" id="ARBA00022741"/>
    </source>
</evidence>
<comment type="similarity">
    <text evidence="4 13">Belongs to the type II topoisomerase family.</text>
</comment>
<keyword evidence="9 12" id="KW-0799">Topoisomerase</keyword>
<gene>
    <name evidence="16" type="ORF">PROFUN_04472</name>
</gene>
<dbReference type="PRINTS" id="PR00418">
    <property type="entry name" value="TPI2FAMILY"/>
</dbReference>
<dbReference type="InterPro" id="IPR001154">
    <property type="entry name" value="TopoII_euk"/>
</dbReference>
<dbReference type="CDD" id="cd03365">
    <property type="entry name" value="TOPRIM_TopoIIA"/>
    <property type="match status" value="1"/>
</dbReference>
<dbReference type="InterPro" id="IPR036890">
    <property type="entry name" value="HATPase_C_sf"/>
</dbReference>
<dbReference type="InterPro" id="IPR013758">
    <property type="entry name" value="Topo_IIA_A/C_ab"/>
</dbReference>
<dbReference type="Gene3D" id="3.90.199.10">
    <property type="entry name" value="Topoisomerase II, domain 5"/>
    <property type="match status" value="1"/>
</dbReference>
<dbReference type="SUPFAM" id="SSF55874">
    <property type="entry name" value="ATPase domain of HSP90 chaperone/DNA topoisomerase II/histidine kinase"/>
    <property type="match status" value="1"/>
</dbReference>
<protein>
    <recommendedName>
        <fullName evidence="13">DNA topoisomerase 2</fullName>
        <ecNumber evidence="13">5.6.2.2</ecNumber>
    </recommendedName>
</protein>
<dbReference type="SMART" id="SM00433">
    <property type="entry name" value="TOP2c"/>
    <property type="match status" value="1"/>
</dbReference>
<evidence type="ECO:0000256" key="4">
    <source>
        <dbReference type="ARBA" id="ARBA00011080"/>
    </source>
</evidence>
<dbReference type="InterPro" id="IPR031660">
    <property type="entry name" value="TOPRIM_C"/>
</dbReference>
<comment type="cofactor">
    <cofactor evidence="3">
        <name>Mg(2+)</name>
        <dbReference type="ChEBI" id="CHEBI:18420"/>
    </cofactor>
</comment>
<dbReference type="GO" id="GO:0046872">
    <property type="term" value="F:metal ion binding"/>
    <property type="evidence" value="ECO:0007669"/>
    <property type="project" value="UniProtKB-KW"/>
</dbReference>
<dbReference type="PROSITE" id="PS00177">
    <property type="entry name" value="TOPOISOMERASE_II"/>
    <property type="match status" value="1"/>
</dbReference>
<keyword evidence="10 12" id="KW-0238">DNA-binding</keyword>
<feature type="active site" description="O-(5'-phospho-DNA)-tyrosine intermediate" evidence="12">
    <location>
        <position position="835"/>
    </location>
</feature>
<dbReference type="InterPro" id="IPR006171">
    <property type="entry name" value="TOPRIM_dom"/>
</dbReference>
<dbReference type="GO" id="GO:0005524">
    <property type="term" value="F:ATP binding"/>
    <property type="evidence" value="ECO:0007669"/>
    <property type="project" value="UniProtKB-UniRule"/>
</dbReference>
<dbReference type="Pfam" id="PF01751">
    <property type="entry name" value="Toprim"/>
    <property type="match status" value="1"/>
</dbReference>
<dbReference type="Gene3D" id="3.30.565.10">
    <property type="entry name" value="Histidine kinase-like ATPase, C-terminal domain"/>
    <property type="match status" value="1"/>
</dbReference>
<evidence type="ECO:0000259" key="15">
    <source>
        <dbReference type="PROSITE" id="PS52040"/>
    </source>
</evidence>
<dbReference type="InterPro" id="IPR001241">
    <property type="entry name" value="Topo_IIA"/>
</dbReference>
<dbReference type="PRINTS" id="PR01158">
    <property type="entry name" value="TOPISMRASEII"/>
</dbReference>